<feature type="domain" description="Amidase" evidence="1">
    <location>
        <begin position="71"/>
        <end position="130"/>
    </location>
</feature>
<dbReference type="OMA" id="EIAKWNF"/>
<dbReference type="AlphaFoldDB" id="A0A0N4XHC1"/>
<dbReference type="STRING" id="27835.A0A0N4XHC1"/>
<reference evidence="4" key="1">
    <citation type="submission" date="2017-02" db="UniProtKB">
        <authorList>
            <consortium name="WormBaseParasite"/>
        </authorList>
    </citation>
    <scope>IDENTIFICATION</scope>
</reference>
<dbReference type="WBParaSite" id="NBR_0000192301-mRNA-1">
    <property type="protein sequence ID" value="NBR_0000192301-mRNA-1"/>
    <property type="gene ID" value="NBR_0000192301"/>
</dbReference>
<proteinExistence type="predicted"/>
<dbReference type="Gene3D" id="3.90.1300.10">
    <property type="entry name" value="Amidase signature (AS) domain"/>
    <property type="match status" value="2"/>
</dbReference>
<gene>
    <name evidence="2" type="ORF">NBR_LOCUS1924</name>
</gene>
<dbReference type="GO" id="GO:0004040">
    <property type="term" value="F:amidase activity"/>
    <property type="evidence" value="ECO:0007669"/>
    <property type="project" value="TreeGrafter"/>
</dbReference>
<protein>
    <submittedName>
        <fullName evidence="4">Fatty-acid amide hydrolase 1 (inferred by orthology to a human protein)</fullName>
    </submittedName>
</protein>
<sequence>MLILIAIFIGLAYYYKVLSEKKEKDKALYDVIAKRQKERSISLDMAKESAEKLNSSRRDEIAKWNFKDLREVLRTYQWKALQAHEKTNCITLFIQEAEQWAAEWDRKAAESGFRKPAFFGIPISLKECISDLFHLFKQTFLNLCSRTAAVTQFTVGVTNSPLNRERTSGGSTGGEAALLAAGGSIIGIGGDVGGSIRIPCHFTGMAGIKPSSLRFSHRNSHGAVPGRPLVNANEGPMAKDIKTCVEFLKEVRSLDLI</sequence>
<dbReference type="GO" id="GO:0017064">
    <property type="term" value="F:fatty acid amide hydrolase activity"/>
    <property type="evidence" value="ECO:0007669"/>
    <property type="project" value="TreeGrafter"/>
</dbReference>
<dbReference type="GO" id="GO:0009062">
    <property type="term" value="P:fatty acid catabolic process"/>
    <property type="evidence" value="ECO:0007669"/>
    <property type="project" value="TreeGrafter"/>
</dbReference>
<reference evidence="2 3" key="2">
    <citation type="submission" date="2018-11" db="EMBL/GenBank/DDBJ databases">
        <authorList>
            <consortium name="Pathogen Informatics"/>
        </authorList>
    </citation>
    <scope>NUCLEOTIDE SEQUENCE [LARGE SCALE GENOMIC DNA]</scope>
</reference>
<evidence type="ECO:0000259" key="1">
    <source>
        <dbReference type="Pfam" id="PF01425"/>
    </source>
</evidence>
<dbReference type="InterPro" id="IPR036928">
    <property type="entry name" value="AS_sf"/>
</dbReference>
<dbReference type="SUPFAM" id="SSF75304">
    <property type="entry name" value="Amidase signature (AS) enzymes"/>
    <property type="match status" value="1"/>
</dbReference>
<dbReference type="InterPro" id="IPR052096">
    <property type="entry name" value="Endocannabinoid_amidase"/>
</dbReference>
<feature type="domain" description="Amidase" evidence="1">
    <location>
        <begin position="154"/>
        <end position="251"/>
    </location>
</feature>
<dbReference type="Pfam" id="PF01425">
    <property type="entry name" value="Amidase"/>
    <property type="match status" value="2"/>
</dbReference>
<evidence type="ECO:0000313" key="3">
    <source>
        <dbReference type="Proteomes" id="UP000271162"/>
    </source>
</evidence>
<dbReference type="InterPro" id="IPR023631">
    <property type="entry name" value="Amidase_dom"/>
</dbReference>
<name>A0A0N4XHC1_NIPBR</name>
<dbReference type="EMBL" id="UYSL01001847">
    <property type="protein sequence ID" value="VDL65513.1"/>
    <property type="molecule type" value="Genomic_DNA"/>
</dbReference>
<organism evidence="4">
    <name type="scientific">Nippostrongylus brasiliensis</name>
    <name type="common">Rat hookworm</name>
    <dbReference type="NCBI Taxonomy" id="27835"/>
    <lineage>
        <taxon>Eukaryota</taxon>
        <taxon>Metazoa</taxon>
        <taxon>Ecdysozoa</taxon>
        <taxon>Nematoda</taxon>
        <taxon>Chromadorea</taxon>
        <taxon>Rhabditida</taxon>
        <taxon>Rhabditina</taxon>
        <taxon>Rhabditomorpha</taxon>
        <taxon>Strongyloidea</taxon>
        <taxon>Heligmosomidae</taxon>
        <taxon>Nippostrongylus</taxon>
    </lineage>
</organism>
<evidence type="ECO:0000313" key="4">
    <source>
        <dbReference type="WBParaSite" id="NBR_0000192301-mRNA-1"/>
    </source>
</evidence>
<dbReference type="Proteomes" id="UP000271162">
    <property type="component" value="Unassembled WGS sequence"/>
</dbReference>
<evidence type="ECO:0000313" key="2">
    <source>
        <dbReference type="EMBL" id="VDL65513.1"/>
    </source>
</evidence>
<keyword evidence="3" id="KW-1185">Reference proteome</keyword>
<dbReference type="PANTHER" id="PTHR45847:SF10">
    <property type="entry name" value="FATTY ACID AMIDE HYDROLASE 1"/>
    <property type="match status" value="1"/>
</dbReference>
<dbReference type="PANTHER" id="PTHR45847">
    <property type="entry name" value="FATTY ACID AMIDE HYDROLASE"/>
    <property type="match status" value="1"/>
</dbReference>
<accession>A0A0N4XHC1</accession>